<dbReference type="GO" id="GO:0016020">
    <property type="term" value="C:membrane"/>
    <property type="evidence" value="ECO:0007669"/>
    <property type="project" value="UniProtKB-SubCell"/>
</dbReference>
<dbReference type="EMBL" id="JACMSC010000004">
    <property type="protein sequence ID" value="KAG6526357.1"/>
    <property type="molecule type" value="Genomic_DNA"/>
</dbReference>
<keyword evidence="4 7" id="KW-0472">Membrane</keyword>
<evidence type="ECO:0000313" key="9">
    <source>
        <dbReference type="EMBL" id="KAG6526357.1"/>
    </source>
</evidence>
<dbReference type="InterPro" id="IPR003406">
    <property type="entry name" value="Glyco_trans_14"/>
</dbReference>
<sequence length="742" mass="83829">MGNACGCMPEADPGGGTRSRSKRDPASRSHRAMAASEEELLHRRALAIAIQQTQLSQRFEGSMSRRIGSTSSRRRDLPDSLANPKQVTSACNSVDASNYKLVLECFILLKLQIGLHPVAVDLRGSGIDTTDPNKISTLADYSKPLTDYLASLPDDEKVILVGHSCGGASVSYASECFPKKVSKAIFVAATMVLDGQKPFDILSEELASADVFLKESQFLIYGNGRDEPPTGLMFDKQQLKGLYFNQSPNKDISLASLSMRPVPLPPIMEKLSLTPENYGSVQRYFIQTLDDRMLSPNIQEKLVRENPARESLPRKGGGWRRRDARSYEPLVIAPEETCPQESVAKLDLWRTGSASEISGRMKPRNKPDEEEADFFHLPSRKNWSTRLIKFISALVVFMAGLVIGLSLSGRFNAQTEIFFPGTMYSVNCDKDFLGFKSFVTPQHLIHSMTDEELFWRASMAPKMEEYPFQRVPKVAFMFMTRGTLPFARLWDRFFKGHEGQYSVYLHTLPDYKLNVSTNSAFYGRQIPSEEVSWGSVTLVDAEKRLLANALLDFSNERFVLLSESCIPVYNFTTVYNYLIYSAQSFVESYDENSQEARGRYNRRMAPTIKLYHWRKGSQWFELNRELAVYIVADYQYYSIFRKYCKPSCYPDEHYIPTYLNMFHGSLNSNRTVTWVDWSRSGPHPATYGAPNITADFIRSIRNNGTSCTYNSKPTSVCFLFARKFAPNALGPLLALSSALMGF</sequence>
<keyword evidence="7" id="KW-1133">Transmembrane helix</keyword>
<evidence type="ECO:0000313" key="10">
    <source>
        <dbReference type="Proteomes" id="UP000734854"/>
    </source>
</evidence>
<comment type="subcellular location">
    <subcellularLocation>
        <location evidence="1">Membrane</location>
        <topology evidence="1">Single-pass type II membrane protein</topology>
    </subcellularLocation>
</comment>
<name>A0A8J5I2J8_ZINOF</name>
<feature type="compositionally biased region" description="Low complexity" evidence="6">
    <location>
        <begin position="62"/>
        <end position="71"/>
    </location>
</feature>
<evidence type="ECO:0000256" key="6">
    <source>
        <dbReference type="SAM" id="MobiDB-lite"/>
    </source>
</evidence>
<proteinExistence type="predicted"/>
<dbReference type="GO" id="GO:0016757">
    <property type="term" value="F:glycosyltransferase activity"/>
    <property type="evidence" value="ECO:0007669"/>
    <property type="project" value="UniProtKB-KW"/>
</dbReference>
<keyword evidence="3" id="KW-0808">Transferase</keyword>
<comment type="caution">
    <text evidence="9">The sequence shown here is derived from an EMBL/GenBank/DDBJ whole genome shotgun (WGS) entry which is preliminary data.</text>
</comment>
<evidence type="ECO:0000256" key="7">
    <source>
        <dbReference type="SAM" id="Phobius"/>
    </source>
</evidence>
<organism evidence="9 10">
    <name type="scientific">Zingiber officinale</name>
    <name type="common">Ginger</name>
    <name type="synonym">Amomum zingiber</name>
    <dbReference type="NCBI Taxonomy" id="94328"/>
    <lineage>
        <taxon>Eukaryota</taxon>
        <taxon>Viridiplantae</taxon>
        <taxon>Streptophyta</taxon>
        <taxon>Embryophyta</taxon>
        <taxon>Tracheophyta</taxon>
        <taxon>Spermatophyta</taxon>
        <taxon>Magnoliopsida</taxon>
        <taxon>Liliopsida</taxon>
        <taxon>Zingiberales</taxon>
        <taxon>Zingiberaceae</taxon>
        <taxon>Zingiber</taxon>
    </lineage>
</organism>
<keyword evidence="10" id="KW-1185">Reference proteome</keyword>
<dbReference type="AlphaFoldDB" id="A0A8J5I2J8"/>
<evidence type="ECO:0000259" key="8">
    <source>
        <dbReference type="Pfam" id="PF12697"/>
    </source>
</evidence>
<dbReference type="Pfam" id="PF12697">
    <property type="entry name" value="Abhydrolase_6"/>
    <property type="match status" value="1"/>
</dbReference>
<keyword evidence="5" id="KW-0325">Glycoprotein</keyword>
<gene>
    <name evidence="9" type="ORF">ZIOFF_016340</name>
</gene>
<keyword evidence="2" id="KW-0328">Glycosyltransferase</keyword>
<dbReference type="Pfam" id="PF02485">
    <property type="entry name" value="Branch"/>
    <property type="match status" value="1"/>
</dbReference>
<evidence type="ECO:0000256" key="1">
    <source>
        <dbReference type="ARBA" id="ARBA00004606"/>
    </source>
</evidence>
<dbReference type="Gene3D" id="3.40.50.1820">
    <property type="entry name" value="alpha/beta hydrolase"/>
    <property type="match status" value="1"/>
</dbReference>
<feature type="region of interest" description="Disordered" evidence="6">
    <location>
        <begin position="1"/>
        <end position="36"/>
    </location>
</feature>
<feature type="transmembrane region" description="Helical" evidence="7">
    <location>
        <begin position="387"/>
        <end position="407"/>
    </location>
</feature>
<evidence type="ECO:0000256" key="5">
    <source>
        <dbReference type="ARBA" id="ARBA00023180"/>
    </source>
</evidence>
<dbReference type="PANTHER" id="PTHR31042:SF3">
    <property type="entry name" value="OS08G0110400 PROTEIN"/>
    <property type="match status" value="1"/>
</dbReference>
<accession>A0A8J5I2J8</accession>
<dbReference type="Proteomes" id="UP000734854">
    <property type="component" value="Unassembled WGS sequence"/>
</dbReference>
<reference evidence="9 10" key="1">
    <citation type="submission" date="2020-08" db="EMBL/GenBank/DDBJ databases">
        <title>Plant Genome Project.</title>
        <authorList>
            <person name="Zhang R.-G."/>
        </authorList>
    </citation>
    <scope>NUCLEOTIDE SEQUENCE [LARGE SCALE GENOMIC DNA]</scope>
    <source>
        <tissue evidence="9">Rhizome</tissue>
    </source>
</reference>
<evidence type="ECO:0000256" key="3">
    <source>
        <dbReference type="ARBA" id="ARBA00022679"/>
    </source>
</evidence>
<dbReference type="InterPro" id="IPR029058">
    <property type="entry name" value="AB_hydrolase_fold"/>
</dbReference>
<dbReference type="SUPFAM" id="SSF53474">
    <property type="entry name" value="alpha/beta-Hydrolases"/>
    <property type="match status" value="1"/>
</dbReference>
<protein>
    <recommendedName>
        <fullName evidence="8">AB hydrolase-1 domain-containing protein</fullName>
    </recommendedName>
</protein>
<evidence type="ECO:0000256" key="2">
    <source>
        <dbReference type="ARBA" id="ARBA00022676"/>
    </source>
</evidence>
<evidence type="ECO:0000256" key="4">
    <source>
        <dbReference type="ARBA" id="ARBA00023136"/>
    </source>
</evidence>
<keyword evidence="7" id="KW-0812">Transmembrane</keyword>
<dbReference type="InterPro" id="IPR000073">
    <property type="entry name" value="AB_hydrolase_1"/>
</dbReference>
<feature type="domain" description="AB hydrolase-1" evidence="8">
    <location>
        <begin position="115"/>
        <end position="303"/>
    </location>
</feature>
<dbReference type="InterPro" id="IPR044174">
    <property type="entry name" value="BC10-like"/>
</dbReference>
<dbReference type="PANTHER" id="PTHR31042">
    <property type="entry name" value="CORE-2/I-BRANCHING BETA-1,6-N-ACETYLGLUCOSAMINYLTRANSFERASE FAMILY PROTEIN-RELATED"/>
    <property type="match status" value="1"/>
</dbReference>
<feature type="region of interest" description="Disordered" evidence="6">
    <location>
        <begin position="57"/>
        <end position="84"/>
    </location>
</feature>